<dbReference type="InterPro" id="IPR006569">
    <property type="entry name" value="CID_dom"/>
</dbReference>
<dbReference type="Gene3D" id="1.25.40.90">
    <property type="match status" value="1"/>
</dbReference>
<dbReference type="EMBL" id="JAFJYH010000133">
    <property type="protein sequence ID" value="KAG4418247.1"/>
    <property type="molecule type" value="Genomic_DNA"/>
</dbReference>
<evidence type="ECO:0000256" key="3">
    <source>
        <dbReference type="SAM" id="SignalP"/>
    </source>
</evidence>
<feature type="chain" id="PRO_5034151114" description="CID domain-containing protein" evidence="3">
    <location>
        <begin position="20"/>
        <end position="967"/>
    </location>
</feature>
<reference evidence="5" key="1">
    <citation type="submission" date="2021-02" db="EMBL/GenBank/DDBJ databases">
        <title>Genome sequence Cadophora malorum strain M34.</title>
        <authorList>
            <person name="Stefanovic E."/>
            <person name="Vu D."/>
            <person name="Scully C."/>
            <person name="Dijksterhuis J."/>
            <person name="Roader J."/>
            <person name="Houbraken J."/>
        </authorList>
    </citation>
    <scope>NUCLEOTIDE SEQUENCE</scope>
    <source>
        <strain evidence="5">M34</strain>
    </source>
</reference>
<dbReference type="PROSITE" id="PS51391">
    <property type="entry name" value="CID"/>
    <property type="match status" value="1"/>
</dbReference>
<feature type="compositionally biased region" description="Basic and acidic residues" evidence="2">
    <location>
        <begin position="695"/>
        <end position="709"/>
    </location>
</feature>
<dbReference type="AlphaFoldDB" id="A0A8H7TFG5"/>
<feature type="region of interest" description="Disordered" evidence="2">
    <location>
        <begin position="689"/>
        <end position="717"/>
    </location>
</feature>
<protein>
    <recommendedName>
        <fullName evidence="4">CID domain-containing protein</fullName>
    </recommendedName>
</protein>
<sequence length="967" mass="105727">MKFITTIGVLALLTAGVLAMPSDFEARDSVLEARVDCSRILPACNGGQVKGQTNCRCKGQKETCDLWTCPGGAPNVPSRYKGLLTDGTMYRWSAVKPALDVSGFRQLGAFIRGRLIQAGGPHQNPSLDTNGDLPETILRDDVTMSSEKKILEFPHAENKLQAPSKKSLFERQKAEQEAKRLREEAETKAVYEDFVKSFDDEDEPAAAAPGFSRDEGQRYGGGGFSGGAPKRHFAPSGPAMGRGYGEMERGGRPPSGVGSLGPPPPSLAKKRTYEGFQRGERRDDRGLLAFDDYEYDNRAPKRALNNEDDYEDAREAEREEERAVPKPTLRLASLPPGTSPAVIKALLPASLKVDSVRILPPSGPVVYTERKSMSAIVTLAKDTAANDIDSAVNGLQNRYLGYGYYLNLHRHLSSAAISSSTNVPTLGSSGASQPFGAKAVDVAPAGRGQAPPHQRGFAPPTSYGPPAPQMNRGPLLHVPVQAPRDIKELKLIHKVIENLLTHGPEFEALLMSRPDVQREEKWAWIWDPRSTGGVWYRWRLWEVLTGSTTKRGQGKYLPLFEGSSAWKSPDQPLAYEYTTQLSEFVSDSEYNSSDDDESGDEGGARRQQNNSGGGPPDPSSLVDDGKAYLNPLEKAKFTHLLARLPTSTGKLRKGDVARVTAFAISHAGRGADEVVSMILSNISKPFACTSANPSSRKDKAERDAEKEGGGEDDEEDTSAASLIGLYLISDILSSSSTSGVRHAWRYRSLFENALKSRHTFEELGRMERKMSWGKLKAEKWKRSVGMVLSLWEGWCVFPVESQEGFVKAFNEPPRTKEEELEAKRREEEEREGERREGTRRWKAVEVEAKSAPESGAGAGDRAGEGAGIDGDIDGEPMDEDEDVDGEPMLDDDEDIDGVPMDEDVDGEPMVEDPAPAEPSPPPDAAPVSSKPDDEKNTLNTIQEQGQGPPRRVRPRAVDMFADSDDEE</sequence>
<gene>
    <name evidence="5" type="ORF">IFR04_008605</name>
</gene>
<comment type="caution">
    <text evidence="5">The sequence shown here is derived from an EMBL/GenBank/DDBJ whole genome shotgun (WGS) entry which is preliminary data.</text>
</comment>
<evidence type="ECO:0000313" key="6">
    <source>
        <dbReference type="Proteomes" id="UP000664132"/>
    </source>
</evidence>
<feature type="region of interest" description="Disordered" evidence="2">
    <location>
        <begin position="586"/>
        <end position="625"/>
    </location>
</feature>
<feature type="compositionally biased region" description="Pro residues" evidence="2">
    <location>
        <begin position="915"/>
        <end position="924"/>
    </location>
</feature>
<dbReference type="OrthoDB" id="377209at2759"/>
<dbReference type="GO" id="GO:0006396">
    <property type="term" value="P:RNA processing"/>
    <property type="evidence" value="ECO:0007669"/>
    <property type="project" value="InterPro"/>
</dbReference>
<feature type="compositionally biased region" description="Basic and acidic residues" evidence="2">
    <location>
        <begin position="313"/>
        <end position="324"/>
    </location>
</feature>
<evidence type="ECO:0000256" key="1">
    <source>
        <dbReference type="ARBA" id="ARBA00022884"/>
    </source>
</evidence>
<organism evidence="5 6">
    <name type="scientific">Cadophora malorum</name>
    <dbReference type="NCBI Taxonomy" id="108018"/>
    <lineage>
        <taxon>Eukaryota</taxon>
        <taxon>Fungi</taxon>
        <taxon>Dikarya</taxon>
        <taxon>Ascomycota</taxon>
        <taxon>Pezizomycotina</taxon>
        <taxon>Leotiomycetes</taxon>
        <taxon>Helotiales</taxon>
        <taxon>Ploettnerulaceae</taxon>
        <taxon>Cadophora</taxon>
    </lineage>
</organism>
<keyword evidence="1" id="KW-0694">RNA-binding</keyword>
<feature type="region of interest" description="Disordered" evidence="2">
    <location>
        <begin position="810"/>
        <end position="967"/>
    </location>
</feature>
<feature type="compositionally biased region" description="Acidic residues" evidence="2">
    <location>
        <begin position="870"/>
        <end position="910"/>
    </location>
</feature>
<feature type="compositionally biased region" description="Gly residues" evidence="2">
    <location>
        <begin position="856"/>
        <end position="868"/>
    </location>
</feature>
<proteinExistence type="predicted"/>
<feature type="region of interest" description="Disordered" evidence="2">
    <location>
        <begin position="201"/>
        <end position="281"/>
    </location>
</feature>
<dbReference type="PANTHER" id="PTHR23140">
    <property type="entry name" value="RNA PROCESSING PROTEIN LD23810P"/>
    <property type="match status" value="1"/>
</dbReference>
<keyword evidence="6" id="KW-1185">Reference proteome</keyword>
<dbReference type="InterPro" id="IPR000061">
    <property type="entry name" value="Surp"/>
</dbReference>
<dbReference type="InterPro" id="IPR008942">
    <property type="entry name" value="ENTH_VHS"/>
</dbReference>
<feature type="region of interest" description="Disordered" evidence="2">
    <location>
        <begin position="300"/>
        <end position="325"/>
    </location>
</feature>
<evidence type="ECO:0000256" key="2">
    <source>
        <dbReference type="SAM" id="MobiDB-lite"/>
    </source>
</evidence>
<evidence type="ECO:0000313" key="5">
    <source>
        <dbReference type="EMBL" id="KAG4418247.1"/>
    </source>
</evidence>
<keyword evidence="3" id="KW-0732">Signal</keyword>
<accession>A0A8H7TFG5</accession>
<feature type="signal peptide" evidence="3">
    <location>
        <begin position="1"/>
        <end position="19"/>
    </location>
</feature>
<feature type="compositionally biased region" description="Basic and acidic residues" evidence="2">
    <location>
        <begin position="813"/>
        <end position="850"/>
    </location>
</feature>
<dbReference type="InterPro" id="IPR035967">
    <property type="entry name" value="SWAP/Surp_sf"/>
</dbReference>
<feature type="compositionally biased region" description="Basic and acidic residues" evidence="2">
    <location>
        <begin position="167"/>
        <end position="185"/>
    </location>
</feature>
<dbReference type="Pfam" id="PF01805">
    <property type="entry name" value="Surp"/>
    <property type="match status" value="1"/>
</dbReference>
<evidence type="ECO:0000259" key="4">
    <source>
        <dbReference type="PROSITE" id="PS51391"/>
    </source>
</evidence>
<dbReference type="GO" id="GO:0005634">
    <property type="term" value="C:nucleus"/>
    <property type="evidence" value="ECO:0007669"/>
    <property type="project" value="TreeGrafter"/>
</dbReference>
<feature type="compositionally biased region" description="Basic and acidic residues" evidence="2">
    <location>
        <begin position="271"/>
        <end position="281"/>
    </location>
</feature>
<dbReference type="PANTHER" id="PTHR23140:SF0">
    <property type="entry name" value="U2 SNRNP-ASSOCIATED SURP MOTIF-CONTAINING PROTEIN"/>
    <property type="match status" value="1"/>
</dbReference>
<name>A0A8H7TFG5_9HELO</name>
<feature type="region of interest" description="Disordered" evidence="2">
    <location>
        <begin position="161"/>
        <end position="185"/>
    </location>
</feature>
<dbReference type="GO" id="GO:0003723">
    <property type="term" value="F:RNA binding"/>
    <property type="evidence" value="ECO:0007669"/>
    <property type="project" value="UniProtKB-KW"/>
</dbReference>
<feature type="domain" description="CID" evidence="4">
    <location>
        <begin position="629"/>
        <end position="813"/>
    </location>
</feature>
<dbReference type="Proteomes" id="UP000664132">
    <property type="component" value="Unassembled WGS sequence"/>
</dbReference>
<dbReference type="InterPro" id="IPR051485">
    <property type="entry name" value="SR-CTD_assoc_factor"/>
</dbReference>
<dbReference type="Gene3D" id="1.10.10.790">
    <property type="entry name" value="Surp module"/>
    <property type="match status" value="1"/>
</dbReference>
<dbReference type="SUPFAM" id="SSF109905">
    <property type="entry name" value="Surp module (SWAP domain)"/>
    <property type="match status" value="1"/>
</dbReference>